<gene>
    <name evidence="5" type="ORF">DFP98_11636</name>
</gene>
<dbReference type="GO" id="GO:0003700">
    <property type="term" value="F:DNA-binding transcription factor activity"/>
    <property type="evidence" value="ECO:0007669"/>
    <property type="project" value="InterPro"/>
</dbReference>
<dbReference type="Gene3D" id="1.10.10.10">
    <property type="entry name" value="Winged helix-like DNA-binding domain superfamily/Winged helix DNA-binding domain"/>
    <property type="match status" value="1"/>
</dbReference>
<dbReference type="Pfam" id="PF14502">
    <property type="entry name" value="HTH_41"/>
    <property type="match status" value="1"/>
</dbReference>
<reference evidence="5 6" key="1">
    <citation type="submission" date="2018-07" db="EMBL/GenBank/DDBJ databases">
        <title>Genomic Encyclopedia of Type Strains, Phase III (KMG-III): the genomes of soil and plant-associated and newly described type strains.</title>
        <authorList>
            <person name="Whitman W."/>
        </authorList>
    </citation>
    <scope>NUCLEOTIDE SEQUENCE [LARGE SCALE GENOMIC DNA]</scope>
    <source>
        <strain evidence="5 6">CECT 7287</strain>
    </source>
</reference>
<protein>
    <submittedName>
        <fullName evidence="5">Helix-turn-helix protein</fullName>
    </submittedName>
</protein>
<dbReference type="InterPro" id="IPR036390">
    <property type="entry name" value="WH_DNA-bd_sf"/>
</dbReference>
<dbReference type="InterPro" id="IPR036388">
    <property type="entry name" value="WH-like_DNA-bd_sf"/>
</dbReference>
<dbReference type="Proteomes" id="UP000256977">
    <property type="component" value="Unassembled WGS sequence"/>
</dbReference>
<evidence type="ECO:0000313" key="5">
    <source>
        <dbReference type="EMBL" id="RED75234.1"/>
    </source>
</evidence>
<accession>A0A3D9JMN4</accession>
<dbReference type="OrthoDB" id="147067at2"/>
<evidence type="ECO:0000256" key="1">
    <source>
        <dbReference type="ARBA" id="ARBA00023015"/>
    </source>
</evidence>
<dbReference type="InterPro" id="IPR032791">
    <property type="entry name" value="YhfZ_C"/>
</dbReference>
<dbReference type="NCBIfam" id="NF041241">
    <property type="entry name" value="YhfZ_full"/>
    <property type="match status" value="1"/>
</dbReference>
<dbReference type="AlphaFoldDB" id="A0A3D9JMN4"/>
<evidence type="ECO:0000313" key="6">
    <source>
        <dbReference type="Proteomes" id="UP000256977"/>
    </source>
</evidence>
<dbReference type="Pfam" id="PF14503">
    <property type="entry name" value="YhfZ_C"/>
    <property type="match status" value="1"/>
</dbReference>
<dbReference type="SMART" id="SM00345">
    <property type="entry name" value="HTH_GNTR"/>
    <property type="match status" value="1"/>
</dbReference>
<sequence length="314" mass="35686">MTEREKQLFKHGVTLMKIARDLVIKRVGDRLPTIEEYTRSLDISRGTVQAVLKLLQDKGCVVLHKRGHQGTFIEKIDIAKTWEYTNWAHLTGATELPLDTLAAGLATGVCLCMKQKSIPFNFAFMQGSRTRVRALLDHKYDFLITSELSAKVLINEGQDVQMIAKIEGCLYAEIYSLLFAEPGHEEIEDGMTIAYDPSSIDQTFLTNELTKDKKVNKIELTYINTYESLKDGRADVIVCRPDVVRTGKYFQFHMKDIVLKDPTIPDANQLTYSVVLAAKNNYGLKELLLKNLDDKLISDVQQKVIRQEMAPSYY</sequence>
<dbReference type="RefSeq" id="WP_116062344.1">
    <property type="nucleotide sequence ID" value="NZ_QRDZ01000016.1"/>
</dbReference>
<dbReference type="InterPro" id="IPR000524">
    <property type="entry name" value="Tscrpt_reg_HTH_GntR"/>
</dbReference>
<keyword evidence="6" id="KW-1185">Reference proteome</keyword>
<keyword evidence="1" id="KW-0805">Transcription regulation</keyword>
<dbReference type="SUPFAM" id="SSF46785">
    <property type="entry name" value="Winged helix' DNA-binding domain"/>
    <property type="match status" value="1"/>
</dbReference>
<comment type="caution">
    <text evidence="5">The sequence shown here is derived from an EMBL/GenBank/DDBJ whole genome shotgun (WGS) entry which is preliminary data.</text>
</comment>
<evidence type="ECO:0000256" key="3">
    <source>
        <dbReference type="ARBA" id="ARBA00023163"/>
    </source>
</evidence>
<keyword evidence="3" id="KW-0804">Transcription</keyword>
<organism evidence="5 6">
    <name type="scientific">Cohnella phaseoli</name>
    <dbReference type="NCBI Taxonomy" id="456490"/>
    <lineage>
        <taxon>Bacteria</taxon>
        <taxon>Bacillati</taxon>
        <taxon>Bacillota</taxon>
        <taxon>Bacilli</taxon>
        <taxon>Bacillales</taxon>
        <taxon>Paenibacillaceae</taxon>
        <taxon>Cohnella</taxon>
    </lineage>
</organism>
<evidence type="ECO:0000259" key="4">
    <source>
        <dbReference type="SMART" id="SM00345"/>
    </source>
</evidence>
<name>A0A3D9JMN4_9BACL</name>
<dbReference type="Gene3D" id="3.40.190.10">
    <property type="entry name" value="Periplasmic binding protein-like II"/>
    <property type="match status" value="2"/>
</dbReference>
<dbReference type="InterPro" id="IPR041444">
    <property type="entry name" value="HTH_41"/>
</dbReference>
<proteinExistence type="predicted"/>
<feature type="domain" description="HTH gntR-type" evidence="4">
    <location>
        <begin position="14"/>
        <end position="73"/>
    </location>
</feature>
<dbReference type="EMBL" id="QRDZ01000016">
    <property type="protein sequence ID" value="RED75234.1"/>
    <property type="molecule type" value="Genomic_DNA"/>
</dbReference>
<dbReference type="SUPFAM" id="SSF53850">
    <property type="entry name" value="Periplasmic binding protein-like II"/>
    <property type="match status" value="1"/>
</dbReference>
<keyword evidence="2" id="KW-0238">DNA-binding</keyword>
<dbReference type="GO" id="GO:0003677">
    <property type="term" value="F:DNA binding"/>
    <property type="evidence" value="ECO:0007669"/>
    <property type="project" value="UniProtKB-KW"/>
</dbReference>
<evidence type="ECO:0000256" key="2">
    <source>
        <dbReference type="ARBA" id="ARBA00023125"/>
    </source>
</evidence>